<reference evidence="1 2" key="1">
    <citation type="journal article" date="2020" name="Insects">
        <title>Bacteria Belonging to Pseudomonas typographi sp. nov. from the Bark Beetle Ips typographus Have Genomic Potential to Aid in the Host Ecology.</title>
        <authorList>
            <person name="Peral-Aranega E."/>
            <person name="Saati-Santamaria Z."/>
            <person name="Kolarik M."/>
            <person name="Rivas R."/>
            <person name="Garcia-Fraile P."/>
        </authorList>
    </citation>
    <scope>NUCLEOTIDE SEQUENCE [LARGE SCALE GENOMIC DNA]</scope>
    <source>
        <strain evidence="1 2">CA3A</strain>
    </source>
</reference>
<dbReference type="RefSeq" id="WP_190420493.1">
    <property type="nucleotide sequence ID" value="NZ_JAAOCA010000012.1"/>
</dbReference>
<evidence type="ECO:0000313" key="1">
    <source>
        <dbReference type="EMBL" id="MBD1599306.1"/>
    </source>
</evidence>
<comment type="caution">
    <text evidence="1">The sequence shown here is derived from an EMBL/GenBank/DDBJ whole genome shotgun (WGS) entry which is preliminary data.</text>
</comment>
<dbReference type="PANTHER" id="PTHR12993:SF29">
    <property type="entry name" value="BLR3841 PROTEIN"/>
    <property type="match status" value="1"/>
</dbReference>
<protein>
    <submittedName>
        <fullName evidence="1">PIG-L family deacetylase</fullName>
    </submittedName>
</protein>
<evidence type="ECO:0000313" key="2">
    <source>
        <dbReference type="Proteomes" id="UP000805841"/>
    </source>
</evidence>
<dbReference type="InterPro" id="IPR003737">
    <property type="entry name" value="GlcNAc_PI_deacetylase-related"/>
</dbReference>
<dbReference type="Proteomes" id="UP000805841">
    <property type="component" value="Unassembled WGS sequence"/>
</dbReference>
<dbReference type="Gene3D" id="3.40.50.10320">
    <property type="entry name" value="LmbE-like"/>
    <property type="match status" value="1"/>
</dbReference>
<dbReference type="PANTHER" id="PTHR12993">
    <property type="entry name" value="N-ACETYLGLUCOSAMINYL-PHOSPHATIDYLINOSITOL DE-N-ACETYLASE-RELATED"/>
    <property type="match status" value="1"/>
</dbReference>
<organism evidence="1 2">
    <name type="scientific">Pseudomonas typographi</name>
    <dbReference type="NCBI Taxonomy" id="2715964"/>
    <lineage>
        <taxon>Bacteria</taxon>
        <taxon>Pseudomonadati</taxon>
        <taxon>Pseudomonadota</taxon>
        <taxon>Gammaproteobacteria</taxon>
        <taxon>Pseudomonadales</taxon>
        <taxon>Pseudomonadaceae</taxon>
        <taxon>Pseudomonas</taxon>
    </lineage>
</organism>
<sequence>MTAPDTGDPFGLAGTPLEKWQASEHLQHVAPISLDELVPAGTRLVVAAPHPDDEVLACGGLLAAMASRHDEVTLLSVTDGDGSHPGSSVWPPARLRHERHLESTRALTRLGFDTRVLDWHPLGLPDGQVATFEDELLGQLCRHLGRGDRLLSTWRYDGHCDHEALGKVAAEAARISGAVLLEAPVWAWHWAEPQDPRLPWARARKFMLSEQAQGRKRQAIAEHVTQLLPDASTRAAPVLNEQTLARLLQPFELVFV</sequence>
<dbReference type="EMBL" id="JAAOCA010000012">
    <property type="protein sequence ID" value="MBD1599306.1"/>
    <property type="molecule type" value="Genomic_DNA"/>
</dbReference>
<gene>
    <name evidence="1" type="ORF">HAQ05_11405</name>
</gene>
<dbReference type="InterPro" id="IPR024078">
    <property type="entry name" value="LmbE-like_dom_sf"/>
</dbReference>
<keyword evidence="2" id="KW-1185">Reference proteome</keyword>
<dbReference type="SUPFAM" id="SSF102588">
    <property type="entry name" value="LmbE-like"/>
    <property type="match status" value="1"/>
</dbReference>
<accession>A0ABR7Z1C9</accession>
<proteinExistence type="predicted"/>
<dbReference type="Pfam" id="PF02585">
    <property type="entry name" value="PIG-L"/>
    <property type="match status" value="1"/>
</dbReference>
<name>A0ABR7Z1C9_9PSED</name>